<dbReference type="RefSeq" id="WP_145283671.1">
    <property type="nucleotide sequence ID" value="NZ_CP036291.1"/>
</dbReference>
<gene>
    <name evidence="2" type="ORF">Pla175_19700</name>
</gene>
<evidence type="ECO:0000313" key="2">
    <source>
        <dbReference type="EMBL" id="QDU88590.1"/>
    </source>
</evidence>
<dbReference type="EMBL" id="CP036291">
    <property type="protein sequence ID" value="QDU88590.1"/>
    <property type="molecule type" value="Genomic_DNA"/>
</dbReference>
<dbReference type="OrthoDB" id="9783370at2"/>
<dbReference type="Gene3D" id="3.40.50.300">
    <property type="entry name" value="P-loop containing nucleotide triphosphate hydrolases"/>
    <property type="match status" value="1"/>
</dbReference>
<keyword evidence="3" id="KW-1185">Reference proteome</keyword>
<dbReference type="SUPFAM" id="SSF52540">
    <property type="entry name" value="P-loop containing nucleoside triphosphate hydrolases"/>
    <property type="match status" value="1"/>
</dbReference>
<reference evidence="2 3" key="1">
    <citation type="submission" date="2019-02" db="EMBL/GenBank/DDBJ databases">
        <title>Deep-cultivation of Planctomycetes and their phenomic and genomic characterization uncovers novel biology.</title>
        <authorList>
            <person name="Wiegand S."/>
            <person name="Jogler M."/>
            <person name="Boedeker C."/>
            <person name="Pinto D."/>
            <person name="Vollmers J."/>
            <person name="Rivas-Marin E."/>
            <person name="Kohn T."/>
            <person name="Peeters S.H."/>
            <person name="Heuer A."/>
            <person name="Rast P."/>
            <person name="Oberbeckmann S."/>
            <person name="Bunk B."/>
            <person name="Jeske O."/>
            <person name="Meyerdierks A."/>
            <person name="Storesund J.E."/>
            <person name="Kallscheuer N."/>
            <person name="Luecker S."/>
            <person name="Lage O.M."/>
            <person name="Pohl T."/>
            <person name="Merkel B.J."/>
            <person name="Hornburger P."/>
            <person name="Mueller R.-W."/>
            <person name="Bruemmer F."/>
            <person name="Labrenz M."/>
            <person name="Spormann A.M."/>
            <person name="Op den Camp H."/>
            <person name="Overmann J."/>
            <person name="Amann R."/>
            <person name="Jetten M.S.M."/>
            <person name="Mascher T."/>
            <person name="Medema M.H."/>
            <person name="Devos D.P."/>
            <person name="Kaster A.-K."/>
            <person name="Ovreas L."/>
            <person name="Rohde M."/>
            <person name="Galperin M.Y."/>
            <person name="Jogler C."/>
        </authorList>
    </citation>
    <scope>NUCLEOTIDE SEQUENCE [LARGE SCALE GENOMIC DNA]</scope>
    <source>
        <strain evidence="2 3">Pla175</strain>
    </source>
</reference>
<dbReference type="KEGG" id="pnd:Pla175_19700"/>
<dbReference type="Proteomes" id="UP000317429">
    <property type="component" value="Chromosome"/>
</dbReference>
<evidence type="ECO:0000259" key="1">
    <source>
        <dbReference type="SMART" id="SM00382"/>
    </source>
</evidence>
<organism evidence="2 3">
    <name type="scientific">Pirellulimonas nuda</name>
    <dbReference type="NCBI Taxonomy" id="2528009"/>
    <lineage>
        <taxon>Bacteria</taxon>
        <taxon>Pseudomonadati</taxon>
        <taxon>Planctomycetota</taxon>
        <taxon>Planctomycetia</taxon>
        <taxon>Pirellulales</taxon>
        <taxon>Lacipirellulaceae</taxon>
        <taxon>Pirellulimonas</taxon>
    </lineage>
</organism>
<evidence type="ECO:0000313" key="3">
    <source>
        <dbReference type="Proteomes" id="UP000317429"/>
    </source>
</evidence>
<dbReference type="SMART" id="SM00382">
    <property type="entry name" value="AAA"/>
    <property type="match status" value="1"/>
</dbReference>
<proteinExistence type="predicted"/>
<dbReference type="InterPro" id="IPR027417">
    <property type="entry name" value="P-loop_NTPase"/>
</dbReference>
<protein>
    <recommendedName>
        <fullName evidence="1">AAA+ ATPase domain-containing protein</fullName>
    </recommendedName>
</protein>
<accession>A0A518DAT1</accession>
<dbReference type="AlphaFoldDB" id="A0A518DAT1"/>
<dbReference type="InterPro" id="IPR003593">
    <property type="entry name" value="AAA+_ATPase"/>
</dbReference>
<name>A0A518DAT1_9BACT</name>
<feature type="domain" description="AAA+ ATPase" evidence="1">
    <location>
        <begin position="169"/>
        <end position="358"/>
    </location>
</feature>
<sequence length="451" mass="50087">MTSAPSDYDAIDGLGALLSDDVFLPTEPKTLRETGVSPVLVEGLVCKYLLQVGSAAGRDVARRLCLPFGTLEDLFGSLRSRQIVFHQGQAALGDYYYALTDQGLDRARAAMQACSYVGPAPVPLDEYVLSVEAQTIRAEAAQREQLLEAFEDISIDASLLEVLGPAVNSGAGMFLYGAPGNGKTTLARRITRCFGRNIWLPHAVIDDGFIIKVFDAAYHERPEEQEGSLLSGTGHDPRWVNVRRPTVIVGGELTMDSLEIRHDPISNVCEASLQLKSNCGCLLIDDFGRQRIEPTELLNRWIIPLENRYDFLTLPSGKKIQVPFDQLIIFSTNLEPHELTDEAFLRRIPYKVEVGDPSLDEFRTLFEVGCRTLGFGYRPEAVDYLVQKHYRPLGRCLRRCHARDLLSQVRNYCVYRGVALELRPDYLDRAVGAYFTTMPAPASIATPGSDP</sequence>